<keyword evidence="3" id="KW-1185">Reference proteome</keyword>
<gene>
    <name evidence="2" type="ORF">AVEN_63066_1</name>
</gene>
<dbReference type="EMBL" id="BGPR01001687">
    <property type="protein sequence ID" value="GBM59553.1"/>
    <property type="molecule type" value="Genomic_DNA"/>
</dbReference>
<evidence type="ECO:0000256" key="1">
    <source>
        <dbReference type="SAM" id="MobiDB-lite"/>
    </source>
</evidence>
<reference evidence="2 3" key="1">
    <citation type="journal article" date="2019" name="Sci. Rep.">
        <title>Orb-weaving spider Araneus ventricosus genome elucidates the spidroin gene catalogue.</title>
        <authorList>
            <person name="Kono N."/>
            <person name="Nakamura H."/>
            <person name="Ohtoshi R."/>
            <person name="Moran D.A.P."/>
            <person name="Shinohara A."/>
            <person name="Yoshida Y."/>
            <person name="Fujiwara M."/>
            <person name="Mori M."/>
            <person name="Tomita M."/>
            <person name="Arakawa K."/>
        </authorList>
    </citation>
    <scope>NUCLEOTIDE SEQUENCE [LARGE SCALE GENOMIC DNA]</scope>
</reference>
<sequence>MQESIQMNRAKKYNSWAPFSNANRDEKKISCPAFQMSDEGRKIPFPVPSRCDEEEDSIPGRRFDAVETKKYPTRAPFPADEPCPCPGRRFVI</sequence>
<protein>
    <submittedName>
        <fullName evidence="2">Uncharacterized protein</fullName>
    </submittedName>
</protein>
<evidence type="ECO:0000313" key="3">
    <source>
        <dbReference type="Proteomes" id="UP000499080"/>
    </source>
</evidence>
<accession>A0A4Y2H1K2</accession>
<evidence type="ECO:0000313" key="2">
    <source>
        <dbReference type="EMBL" id="GBM59553.1"/>
    </source>
</evidence>
<proteinExistence type="predicted"/>
<dbReference type="AlphaFoldDB" id="A0A4Y2H1K2"/>
<name>A0A4Y2H1K2_ARAVE</name>
<feature type="region of interest" description="Disordered" evidence="1">
    <location>
        <begin position="40"/>
        <end position="62"/>
    </location>
</feature>
<comment type="caution">
    <text evidence="2">The sequence shown here is derived from an EMBL/GenBank/DDBJ whole genome shotgun (WGS) entry which is preliminary data.</text>
</comment>
<organism evidence="2 3">
    <name type="scientific">Araneus ventricosus</name>
    <name type="common">Orbweaver spider</name>
    <name type="synonym">Epeira ventricosa</name>
    <dbReference type="NCBI Taxonomy" id="182803"/>
    <lineage>
        <taxon>Eukaryota</taxon>
        <taxon>Metazoa</taxon>
        <taxon>Ecdysozoa</taxon>
        <taxon>Arthropoda</taxon>
        <taxon>Chelicerata</taxon>
        <taxon>Arachnida</taxon>
        <taxon>Araneae</taxon>
        <taxon>Araneomorphae</taxon>
        <taxon>Entelegynae</taxon>
        <taxon>Araneoidea</taxon>
        <taxon>Araneidae</taxon>
        <taxon>Araneus</taxon>
    </lineage>
</organism>
<dbReference type="Proteomes" id="UP000499080">
    <property type="component" value="Unassembled WGS sequence"/>
</dbReference>